<evidence type="ECO:0000256" key="4">
    <source>
        <dbReference type="ARBA" id="ARBA00022989"/>
    </source>
</evidence>
<keyword evidence="3 6" id="KW-0812">Transmembrane</keyword>
<feature type="transmembrane region" description="Helical" evidence="6">
    <location>
        <begin position="237"/>
        <end position="257"/>
    </location>
</feature>
<dbReference type="Pfam" id="PF02104">
    <property type="entry name" value="SURF1"/>
    <property type="match status" value="1"/>
</dbReference>
<sequence length="276" mass="30390">MPSVMGDVPDASTARSARKARMRFAIITMAAVIAMLVTASLGRWQLRRAAEKEAYQAQLDARAAMPALEGHSLLTPLAPSAQEELQHRQVVLQGEWLPQYTVYLDNRQMQGRPGFYVLTPLRLTVPDGQNLVQTVLVQRGWVPRNFENRAALPAVQTPAGIVQVQGRIASQPARLLELQTPANASGVSQIRQNLDTSSFAREIGVPLATWTVVQTGAASDGLARDWPVVGSGVEKHYGYAFQWFGLCSLIAILYVWFQIVQSLRRRRRHPSPATGG</sequence>
<proteinExistence type="inferred from homology"/>
<keyword evidence="4 6" id="KW-1133">Transmembrane helix</keyword>
<dbReference type="Proteomes" id="UP000562492">
    <property type="component" value="Unassembled WGS sequence"/>
</dbReference>
<dbReference type="PROSITE" id="PS50895">
    <property type="entry name" value="SURF1"/>
    <property type="match status" value="1"/>
</dbReference>
<evidence type="ECO:0000256" key="3">
    <source>
        <dbReference type="ARBA" id="ARBA00022692"/>
    </source>
</evidence>
<protein>
    <recommendedName>
        <fullName evidence="6">SURF1-like protein</fullName>
    </recommendedName>
</protein>
<gene>
    <name evidence="7" type="ORF">HNP33_001439</name>
</gene>
<dbReference type="InterPro" id="IPR045214">
    <property type="entry name" value="Surf1/Surf4"/>
</dbReference>
<evidence type="ECO:0000313" key="7">
    <source>
        <dbReference type="EMBL" id="MBB6577384.1"/>
    </source>
</evidence>
<comment type="caution">
    <text evidence="7">The sequence shown here is derived from an EMBL/GenBank/DDBJ whole genome shotgun (WGS) entry which is preliminary data.</text>
</comment>
<evidence type="ECO:0000256" key="5">
    <source>
        <dbReference type="ARBA" id="ARBA00023136"/>
    </source>
</evidence>
<dbReference type="PANTHER" id="PTHR23427:SF2">
    <property type="entry name" value="SURFEIT LOCUS PROTEIN 1"/>
    <property type="match status" value="1"/>
</dbReference>
<evidence type="ECO:0000256" key="6">
    <source>
        <dbReference type="RuleBase" id="RU363076"/>
    </source>
</evidence>
<evidence type="ECO:0000256" key="2">
    <source>
        <dbReference type="ARBA" id="ARBA00007165"/>
    </source>
</evidence>
<dbReference type="RefSeq" id="WP_418903824.1">
    <property type="nucleotide sequence ID" value="NZ_JACHKZ010000006.1"/>
</dbReference>
<dbReference type="EMBL" id="JACHKZ010000006">
    <property type="protein sequence ID" value="MBB6577384.1"/>
    <property type="molecule type" value="Genomic_DNA"/>
</dbReference>
<reference evidence="7 8" key="1">
    <citation type="submission" date="2020-08" db="EMBL/GenBank/DDBJ databases">
        <title>Functional genomics of gut bacteria from endangered species of beetles.</title>
        <authorList>
            <person name="Carlos-Shanley C."/>
        </authorList>
    </citation>
    <scope>NUCLEOTIDE SEQUENCE [LARGE SCALE GENOMIC DNA]</scope>
    <source>
        <strain evidence="7 8">S00124</strain>
    </source>
</reference>
<dbReference type="InterPro" id="IPR002994">
    <property type="entry name" value="Surf1/Shy1"/>
</dbReference>
<dbReference type="PANTHER" id="PTHR23427">
    <property type="entry name" value="SURFEIT LOCUS PROTEIN"/>
    <property type="match status" value="1"/>
</dbReference>
<accession>A0ABR6RE03</accession>
<keyword evidence="5 6" id="KW-0472">Membrane</keyword>
<dbReference type="CDD" id="cd06662">
    <property type="entry name" value="SURF1"/>
    <property type="match status" value="1"/>
</dbReference>
<name>A0ABR6RE03_9BURK</name>
<keyword evidence="6" id="KW-1003">Cell membrane</keyword>
<keyword evidence="8" id="KW-1185">Reference proteome</keyword>
<organism evidence="7 8">
    <name type="scientific">Comamonas odontotermitis</name>
    <dbReference type="NCBI Taxonomy" id="379895"/>
    <lineage>
        <taxon>Bacteria</taxon>
        <taxon>Pseudomonadati</taxon>
        <taxon>Pseudomonadota</taxon>
        <taxon>Betaproteobacteria</taxon>
        <taxon>Burkholderiales</taxon>
        <taxon>Comamonadaceae</taxon>
        <taxon>Comamonas</taxon>
    </lineage>
</organism>
<evidence type="ECO:0000313" key="8">
    <source>
        <dbReference type="Proteomes" id="UP000562492"/>
    </source>
</evidence>
<comment type="similarity">
    <text evidence="2 6">Belongs to the SURF1 family.</text>
</comment>
<comment type="subcellular location">
    <subcellularLocation>
        <location evidence="6">Cell membrane</location>
        <topology evidence="6">Multi-pass membrane protein</topology>
    </subcellularLocation>
    <subcellularLocation>
        <location evidence="1">Membrane</location>
    </subcellularLocation>
</comment>
<evidence type="ECO:0000256" key="1">
    <source>
        <dbReference type="ARBA" id="ARBA00004370"/>
    </source>
</evidence>
<feature type="transmembrane region" description="Helical" evidence="6">
    <location>
        <begin position="24"/>
        <end position="44"/>
    </location>
</feature>